<dbReference type="InterPro" id="IPR036097">
    <property type="entry name" value="HisK_dim/P_sf"/>
</dbReference>
<dbReference type="RefSeq" id="WP_188951412.1">
    <property type="nucleotide sequence ID" value="NZ_BMIB01000002.1"/>
</dbReference>
<dbReference type="InterPro" id="IPR011047">
    <property type="entry name" value="Quinoprotein_ADH-like_sf"/>
</dbReference>
<evidence type="ECO:0000256" key="10">
    <source>
        <dbReference type="SAM" id="MobiDB-lite"/>
    </source>
</evidence>
<dbReference type="InterPro" id="IPR004358">
    <property type="entry name" value="Sig_transdc_His_kin-like_C"/>
</dbReference>
<keyword evidence="16" id="KW-1185">Reference proteome</keyword>
<dbReference type="InterPro" id="IPR018060">
    <property type="entry name" value="HTH_AraC"/>
</dbReference>
<feature type="modified residue" description="4-aspartylphosphate" evidence="9">
    <location>
        <position position="1249"/>
    </location>
</feature>
<dbReference type="SUPFAM" id="SSF55874">
    <property type="entry name" value="ATPase domain of HSP90 chaperone/DNA topoisomerase II/histidine kinase"/>
    <property type="match status" value="1"/>
</dbReference>
<dbReference type="SMART" id="SM00342">
    <property type="entry name" value="HTH_ARAC"/>
    <property type="match status" value="1"/>
</dbReference>
<dbReference type="SUPFAM" id="SSF47384">
    <property type="entry name" value="Homodimeric domain of signal transducing histidine kinase"/>
    <property type="match status" value="1"/>
</dbReference>
<keyword evidence="8" id="KW-0804">Transcription</keyword>
<evidence type="ECO:0000313" key="15">
    <source>
        <dbReference type="EMBL" id="GGH63747.1"/>
    </source>
</evidence>
<sequence>MKHTIKHLVQLTAAACLLALPCAAQPGCKLEHYSTENGLSHDVITYMFKDKDGFMWFATWNGLNRFDGKSFVTFKSSPGDANLIQHNRIDQITEDLYQHLWLKAYDGQVYRFDKKQEQFSPLSAIAPHLPYTGTYKSILSATGKQLWIATTEAGLLQLHTTGADTSGYTLYRQGGATGCTLPSNNITFFTEDQQHNIWVGTSKGLARLTPRNATQYYSRHINLPKDADALTCYGEANKALFFGSASGHVICYSKNSNTISTLYQCHSRINALQVSHNQQQLYVTTADGALYITTLQNNHTTCYRQQQPAPLHSIYEDRHGNLWMKPEQDGVVRFNTSNKHFTTYRQHNNAGRNYSGDHFKVFEDRNGLLWVNLKGGGFGYYDASADKIAYYFNDPSSAGRKLSNIVNSLYYDPEGLLWLRTDERGLEKITFHPDNFRQHLPHAPSSWLSDNEVRGMLEDTHERLWVSTKNGNLYIYSPAGQQLTDLFTNMPAGGLGQVYAIMQDHTGAVWLGTKAHGLYKATPVNTAATHYTLAHYTHSAADAASISSNEIYTIAEDEQGRIWIGSFENGLNLAVPGKDGKLRFIHHQHCLGQYPTSRFGKIRHLTSDGKGHLWVATTDGLLVINTTDTARLAYAGYRKIPGDSTSLGSNNVQHIYKDRNGHLWLATAGGGLNRAIGGTPMQQLRFEVLTTRHGLPNDYLLSTTQDAQGNLWVATQAGLTRFNPAQKTFRSYNSGDGLPPYAFSEAAVVSRRNGTLAFGTIKGYITLNPQQLTETPVQAGMALTRLLVNGAAVQPGAADELLPQALNYCTQLTLPHNRNNLSIHYVALDFRWGNERTYAYRLRGFENNWNTQIAEGAATYTNLPPGSYVFEVKLLNAGLYNPAPYRQLQITVQPPLWKTWWAWLLYALFTTAIILLLRRTALTLLRLRQNIALEQKLSAMKQQFFTHVSHELRTPLTLIQGPAEALAQQEALSAKGRQHLDVIRRNATRMNHFVNQLLQLRKLESGNTPLLLSRVHLPALLQHTSAYFTEKAGAKNIHLHLHTVPDSTEVWLDADKMETVLYNLLANALKFTPAGKQITVSARQHADGTTVLEVADEGCGVPQDKLPQIFNLFYESNTANQSDTAGTGIGLAIAREITALHNGSIQAWNNTSGGLTVQLHLPPLQPPAATSGAVPAHTVPTPHAAPPPPEADSMPDENLPLLLLVEDNPELRSFIKSQLTPFYRVATADNGKTGWEKTCLLLPDLVLSDIMMPEMNGIAMLEQIKNNVSTSHIPVILLTARNAVESQIEGMENGADYYIAKPFQPALLLAAIRNQLRQRKILLQQLLTNQPPFTIAPDMPQVTSQDQQFLQKLKQIVEEKMSEENFDIDTAAEAIGMGRTTFYKKIKALTGLAPVEFVREMRLKRAQQYMDAGYGNISEVAYAVGFSNAKYFSTCFKTRFQLTPSEYLKQQAARTQTK</sequence>
<dbReference type="EC" id="2.7.13.3" evidence="2"/>
<protein>
    <recommendedName>
        <fullName evidence="2">histidine kinase</fullName>
        <ecNumber evidence="2">2.7.13.3</ecNumber>
    </recommendedName>
</protein>
<gene>
    <name evidence="15" type="ORF">GCM10011379_15000</name>
</gene>
<evidence type="ECO:0000259" key="13">
    <source>
        <dbReference type="PROSITE" id="PS50109"/>
    </source>
</evidence>
<evidence type="ECO:0000256" key="5">
    <source>
        <dbReference type="ARBA" id="ARBA00022777"/>
    </source>
</evidence>
<dbReference type="InterPro" id="IPR011110">
    <property type="entry name" value="Reg_prop"/>
</dbReference>
<dbReference type="InterPro" id="IPR015943">
    <property type="entry name" value="WD40/YVTN_repeat-like_dom_sf"/>
</dbReference>
<dbReference type="SUPFAM" id="SSF46689">
    <property type="entry name" value="Homeodomain-like"/>
    <property type="match status" value="1"/>
</dbReference>
<dbReference type="Pfam" id="PF12833">
    <property type="entry name" value="HTH_18"/>
    <property type="match status" value="1"/>
</dbReference>
<dbReference type="FunFam" id="3.30.565.10:FF:000006">
    <property type="entry name" value="Sensor histidine kinase WalK"/>
    <property type="match status" value="1"/>
</dbReference>
<evidence type="ECO:0000256" key="4">
    <source>
        <dbReference type="ARBA" id="ARBA00022679"/>
    </source>
</evidence>
<reference evidence="15" key="1">
    <citation type="journal article" date="2014" name="Int. J. Syst. Evol. Microbiol.">
        <title>Complete genome sequence of Corynebacterium casei LMG S-19264T (=DSM 44701T), isolated from a smear-ripened cheese.</title>
        <authorList>
            <consortium name="US DOE Joint Genome Institute (JGI-PGF)"/>
            <person name="Walter F."/>
            <person name="Albersmeier A."/>
            <person name="Kalinowski J."/>
            <person name="Ruckert C."/>
        </authorList>
    </citation>
    <scope>NUCLEOTIDE SEQUENCE</scope>
    <source>
        <strain evidence="15">CGMCC 1.15290</strain>
    </source>
</reference>
<dbReference type="InterPro" id="IPR036890">
    <property type="entry name" value="HATPase_C_sf"/>
</dbReference>
<keyword evidence="3 9" id="KW-0597">Phosphoprotein</keyword>
<dbReference type="InterPro" id="IPR003594">
    <property type="entry name" value="HATPase_dom"/>
</dbReference>
<keyword evidence="6" id="KW-0805">Transcription regulation</keyword>
<dbReference type="Proteomes" id="UP000627292">
    <property type="component" value="Unassembled WGS sequence"/>
</dbReference>
<evidence type="ECO:0000256" key="11">
    <source>
        <dbReference type="SAM" id="SignalP"/>
    </source>
</evidence>
<dbReference type="SUPFAM" id="SSF50998">
    <property type="entry name" value="Quinoprotein alcohol dehydrogenase-like"/>
    <property type="match status" value="1"/>
</dbReference>
<feature type="chain" id="PRO_5037530157" description="histidine kinase" evidence="11">
    <location>
        <begin position="25"/>
        <end position="1458"/>
    </location>
</feature>
<evidence type="ECO:0000256" key="1">
    <source>
        <dbReference type="ARBA" id="ARBA00000085"/>
    </source>
</evidence>
<dbReference type="Pfam" id="PF00512">
    <property type="entry name" value="HisKA"/>
    <property type="match status" value="1"/>
</dbReference>
<feature type="domain" description="Response regulatory" evidence="14">
    <location>
        <begin position="1201"/>
        <end position="1316"/>
    </location>
</feature>
<evidence type="ECO:0000259" key="12">
    <source>
        <dbReference type="PROSITE" id="PS01124"/>
    </source>
</evidence>
<dbReference type="Gene3D" id="1.10.287.130">
    <property type="match status" value="1"/>
</dbReference>
<dbReference type="FunFam" id="1.10.287.130:FF:000045">
    <property type="entry name" value="Two-component system sensor histidine kinase/response regulator"/>
    <property type="match status" value="1"/>
</dbReference>
<dbReference type="PRINTS" id="PR00344">
    <property type="entry name" value="BCTRLSENSOR"/>
</dbReference>
<dbReference type="SMART" id="SM00387">
    <property type="entry name" value="HATPase_c"/>
    <property type="match status" value="1"/>
</dbReference>
<feature type="signal peptide" evidence="11">
    <location>
        <begin position="1"/>
        <end position="24"/>
    </location>
</feature>
<feature type="compositionally biased region" description="Low complexity" evidence="10">
    <location>
        <begin position="1166"/>
        <end position="1182"/>
    </location>
</feature>
<dbReference type="Pfam" id="PF07494">
    <property type="entry name" value="Reg_prop"/>
    <property type="match status" value="4"/>
</dbReference>
<dbReference type="InterPro" id="IPR005467">
    <property type="entry name" value="His_kinase_dom"/>
</dbReference>
<keyword evidence="5 15" id="KW-0418">Kinase</keyword>
<dbReference type="InterPro" id="IPR013783">
    <property type="entry name" value="Ig-like_fold"/>
</dbReference>
<evidence type="ECO:0000256" key="8">
    <source>
        <dbReference type="ARBA" id="ARBA00023163"/>
    </source>
</evidence>
<keyword evidence="7" id="KW-0238">DNA-binding</keyword>
<dbReference type="PANTHER" id="PTHR43547">
    <property type="entry name" value="TWO-COMPONENT HISTIDINE KINASE"/>
    <property type="match status" value="1"/>
</dbReference>
<keyword evidence="4" id="KW-0808">Transferase</keyword>
<dbReference type="Pfam" id="PF00072">
    <property type="entry name" value="Response_reg"/>
    <property type="match status" value="1"/>
</dbReference>
<dbReference type="CDD" id="cd17574">
    <property type="entry name" value="REC_OmpR"/>
    <property type="match status" value="1"/>
</dbReference>
<dbReference type="GO" id="GO:0000155">
    <property type="term" value="F:phosphorelay sensor kinase activity"/>
    <property type="evidence" value="ECO:0007669"/>
    <property type="project" value="InterPro"/>
</dbReference>
<dbReference type="InterPro" id="IPR011006">
    <property type="entry name" value="CheY-like_superfamily"/>
</dbReference>
<dbReference type="InterPro" id="IPR011123">
    <property type="entry name" value="Y_Y_Y"/>
</dbReference>
<feature type="domain" description="Histidine kinase" evidence="13">
    <location>
        <begin position="947"/>
        <end position="1165"/>
    </location>
</feature>
<comment type="catalytic activity">
    <reaction evidence="1">
        <text>ATP + protein L-histidine = ADP + protein N-phospho-L-histidine.</text>
        <dbReference type="EC" id="2.7.13.3"/>
    </reaction>
</comment>
<dbReference type="Gene3D" id="2.130.10.10">
    <property type="entry name" value="YVTN repeat-like/Quinoprotein amine dehydrogenase"/>
    <property type="match status" value="3"/>
</dbReference>
<evidence type="ECO:0000256" key="6">
    <source>
        <dbReference type="ARBA" id="ARBA00023015"/>
    </source>
</evidence>
<dbReference type="PROSITE" id="PS50109">
    <property type="entry name" value="HIS_KIN"/>
    <property type="match status" value="1"/>
</dbReference>
<dbReference type="SMART" id="SM00448">
    <property type="entry name" value="REC"/>
    <property type="match status" value="1"/>
</dbReference>
<dbReference type="Gene3D" id="1.10.10.60">
    <property type="entry name" value="Homeodomain-like"/>
    <property type="match status" value="2"/>
</dbReference>
<evidence type="ECO:0000256" key="2">
    <source>
        <dbReference type="ARBA" id="ARBA00012438"/>
    </source>
</evidence>
<dbReference type="Pfam" id="PF02518">
    <property type="entry name" value="HATPase_c"/>
    <property type="match status" value="1"/>
</dbReference>
<dbReference type="InterPro" id="IPR018062">
    <property type="entry name" value="HTH_AraC-typ_CS"/>
</dbReference>
<dbReference type="PROSITE" id="PS50110">
    <property type="entry name" value="RESPONSE_REGULATORY"/>
    <property type="match status" value="1"/>
</dbReference>
<dbReference type="Gene3D" id="3.30.565.10">
    <property type="entry name" value="Histidine kinase-like ATPase, C-terminal domain"/>
    <property type="match status" value="1"/>
</dbReference>
<dbReference type="Pfam" id="PF07495">
    <property type="entry name" value="Y_Y_Y"/>
    <property type="match status" value="1"/>
</dbReference>
<dbReference type="InterPro" id="IPR009057">
    <property type="entry name" value="Homeodomain-like_sf"/>
</dbReference>
<proteinExistence type="predicted"/>
<dbReference type="Gene3D" id="2.60.40.10">
    <property type="entry name" value="Immunoglobulins"/>
    <property type="match status" value="1"/>
</dbReference>
<dbReference type="Gene3D" id="3.40.50.2300">
    <property type="match status" value="1"/>
</dbReference>
<name>A0A917IUR7_9BACT</name>
<dbReference type="CDD" id="cd00082">
    <property type="entry name" value="HisKA"/>
    <property type="match status" value="1"/>
</dbReference>
<dbReference type="SUPFAM" id="SSF63829">
    <property type="entry name" value="Calcium-dependent phosphotriesterase"/>
    <property type="match status" value="2"/>
</dbReference>
<evidence type="ECO:0000259" key="14">
    <source>
        <dbReference type="PROSITE" id="PS50110"/>
    </source>
</evidence>
<reference evidence="15" key="2">
    <citation type="submission" date="2020-09" db="EMBL/GenBank/DDBJ databases">
        <authorList>
            <person name="Sun Q."/>
            <person name="Zhou Y."/>
        </authorList>
    </citation>
    <scope>NUCLEOTIDE SEQUENCE</scope>
    <source>
        <strain evidence="15">CGMCC 1.15290</strain>
    </source>
</reference>
<dbReference type="GO" id="GO:0043565">
    <property type="term" value="F:sequence-specific DNA binding"/>
    <property type="evidence" value="ECO:0007669"/>
    <property type="project" value="InterPro"/>
</dbReference>
<comment type="caution">
    <text evidence="15">The sequence shown here is derived from an EMBL/GenBank/DDBJ whole genome shotgun (WGS) entry which is preliminary data.</text>
</comment>
<dbReference type="InterPro" id="IPR003661">
    <property type="entry name" value="HisK_dim/P_dom"/>
</dbReference>
<dbReference type="SUPFAM" id="SSF52172">
    <property type="entry name" value="CheY-like"/>
    <property type="match status" value="1"/>
</dbReference>
<evidence type="ECO:0000313" key="16">
    <source>
        <dbReference type="Proteomes" id="UP000627292"/>
    </source>
</evidence>
<evidence type="ECO:0000256" key="3">
    <source>
        <dbReference type="ARBA" id="ARBA00022553"/>
    </source>
</evidence>
<evidence type="ECO:0000256" key="9">
    <source>
        <dbReference type="PROSITE-ProRule" id="PRU00169"/>
    </source>
</evidence>
<dbReference type="PANTHER" id="PTHR43547:SF2">
    <property type="entry name" value="HYBRID SIGNAL TRANSDUCTION HISTIDINE KINASE C"/>
    <property type="match status" value="1"/>
</dbReference>
<dbReference type="InterPro" id="IPR001789">
    <property type="entry name" value="Sig_transdc_resp-reg_receiver"/>
</dbReference>
<dbReference type="PROSITE" id="PS01124">
    <property type="entry name" value="HTH_ARAC_FAMILY_2"/>
    <property type="match status" value="1"/>
</dbReference>
<feature type="domain" description="HTH araC/xylS-type" evidence="12">
    <location>
        <begin position="1351"/>
        <end position="1450"/>
    </location>
</feature>
<organism evidence="15 16">
    <name type="scientific">Filimonas zeae</name>
    <dbReference type="NCBI Taxonomy" id="1737353"/>
    <lineage>
        <taxon>Bacteria</taxon>
        <taxon>Pseudomonadati</taxon>
        <taxon>Bacteroidota</taxon>
        <taxon>Chitinophagia</taxon>
        <taxon>Chitinophagales</taxon>
        <taxon>Chitinophagaceae</taxon>
        <taxon>Filimonas</taxon>
    </lineage>
</organism>
<dbReference type="GO" id="GO:0003700">
    <property type="term" value="F:DNA-binding transcription factor activity"/>
    <property type="evidence" value="ECO:0007669"/>
    <property type="project" value="InterPro"/>
</dbReference>
<feature type="region of interest" description="Disordered" evidence="10">
    <location>
        <begin position="1166"/>
        <end position="1196"/>
    </location>
</feature>
<keyword evidence="11" id="KW-0732">Signal</keyword>
<evidence type="ECO:0000256" key="7">
    <source>
        <dbReference type="ARBA" id="ARBA00023125"/>
    </source>
</evidence>
<dbReference type="PROSITE" id="PS00041">
    <property type="entry name" value="HTH_ARAC_FAMILY_1"/>
    <property type="match status" value="1"/>
</dbReference>
<dbReference type="EMBL" id="BMIB01000002">
    <property type="protein sequence ID" value="GGH63747.1"/>
    <property type="molecule type" value="Genomic_DNA"/>
</dbReference>
<dbReference type="SMART" id="SM00388">
    <property type="entry name" value="HisKA"/>
    <property type="match status" value="1"/>
</dbReference>
<accession>A0A917IUR7</accession>